<dbReference type="SUPFAM" id="SSF48452">
    <property type="entry name" value="TPR-like"/>
    <property type="match status" value="1"/>
</dbReference>
<dbReference type="InterPro" id="IPR011990">
    <property type="entry name" value="TPR-like_helical_dom_sf"/>
</dbReference>
<evidence type="ECO:0000313" key="3">
    <source>
        <dbReference type="Proteomes" id="UP000199658"/>
    </source>
</evidence>
<accession>A0A1I6HTA5</accession>
<keyword evidence="1" id="KW-0131">Cell cycle</keyword>
<dbReference type="GO" id="GO:0030288">
    <property type="term" value="C:outer membrane-bounded periplasmic space"/>
    <property type="evidence" value="ECO:0007669"/>
    <property type="project" value="UniProtKB-UniRule"/>
</dbReference>
<dbReference type="NCBIfam" id="TIGR02795">
    <property type="entry name" value="tol_pal_ybgF"/>
    <property type="match status" value="1"/>
</dbReference>
<dbReference type="InterPro" id="IPR034706">
    <property type="entry name" value="CpoB"/>
</dbReference>
<keyword evidence="1" id="KW-0732">Signal</keyword>
<dbReference type="Gene3D" id="1.25.40.10">
    <property type="entry name" value="Tetratricopeptide repeat domain"/>
    <property type="match status" value="1"/>
</dbReference>
<keyword evidence="3" id="KW-1185">Reference proteome</keyword>
<dbReference type="Pfam" id="PF13432">
    <property type="entry name" value="TPR_16"/>
    <property type="match status" value="1"/>
</dbReference>
<keyword evidence="1" id="KW-0175">Coiled coil</keyword>
<feature type="signal peptide" evidence="1">
    <location>
        <begin position="1"/>
        <end position="19"/>
    </location>
</feature>
<gene>
    <name evidence="1" type="primary">cpoB</name>
    <name evidence="2" type="ORF">SAMN04488002_3408</name>
</gene>
<proteinExistence type="inferred from homology"/>
<dbReference type="STRING" id="670154.SAMN04488002_3408"/>
<feature type="chain" id="PRO_5011803071" description="Cell division coordinator CpoB" evidence="1">
    <location>
        <begin position="20"/>
        <end position="271"/>
    </location>
</feature>
<dbReference type="InterPro" id="IPR019734">
    <property type="entry name" value="TPR_rpt"/>
</dbReference>
<name>A0A1I6HTA5_9RHOB</name>
<dbReference type="HAMAP" id="MF_02066">
    <property type="entry name" value="CpoB"/>
    <property type="match status" value="1"/>
</dbReference>
<dbReference type="Pfam" id="PF13174">
    <property type="entry name" value="TPR_6"/>
    <property type="match status" value="1"/>
</dbReference>
<dbReference type="OrthoDB" id="9763909at2"/>
<comment type="subcellular location">
    <subcellularLocation>
        <location evidence="1">Periplasm</location>
    </subcellularLocation>
</comment>
<evidence type="ECO:0000313" key="2">
    <source>
        <dbReference type="EMBL" id="SFR57691.1"/>
    </source>
</evidence>
<dbReference type="RefSeq" id="WP_090219217.1">
    <property type="nucleotide sequence ID" value="NZ_FOYO01000001.1"/>
</dbReference>
<organism evidence="2 3">
    <name type="scientific">Litoreibacter janthinus</name>
    <dbReference type="NCBI Taxonomy" id="670154"/>
    <lineage>
        <taxon>Bacteria</taxon>
        <taxon>Pseudomonadati</taxon>
        <taxon>Pseudomonadota</taxon>
        <taxon>Alphaproteobacteria</taxon>
        <taxon>Rhodobacterales</taxon>
        <taxon>Roseobacteraceae</taxon>
        <taxon>Litoreibacter</taxon>
    </lineage>
</organism>
<sequence precursor="true">MRKVLMCLGFALSVGPVAAQDSSLADIRTELGQLNASIVQLRSELSSGNTGGLTITGDTLQRIDIIEAELSRLTSKTESLENRINRVVTDGTTRVGDLEFRLCELEPNCDLGAIGETPALGGGTGAAPVAVGPAPTPDTGGAELAVSERADFERAQEALAAGDFRSAAEQFAAFNESYPGGPLASDAHFFRGQALAQSGDWNNAARSYLESFSGSPDAPRAPEALFRLGLALYELGQAEEACLMLQEVGVRYPGSDQVLPANSSMRNLGCQ</sequence>
<dbReference type="EMBL" id="FOYO01000001">
    <property type="protein sequence ID" value="SFR57691.1"/>
    <property type="molecule type" value="Genomic_DNA"/>
</dbReference>
<keyword evidence="1" id="KW-0132">Cell division</keyword>
<comment type="function">
    <text evidence="1">Mediates coordination of peptidoglycan synthesis and outer membrane constriction during cell division.</text>
</comment>
<dbReference type="Proteomes" id="UP000199658">
    <property type="component" value="Unassembled WGS sequence"/>
</dbReference>
<keyword evidence="1" id="KW-0574">Periplasm</keyword>
<dbReference type="InterPro" id="IPR014162">
    <property type="entry name" value="CpoB_C"/>
</dbReference>
<dbReference type="AlphaFoldDB" id="A0A1I6HTA5"/>
<comment type="similarity">
    <text evidence="1">Belongs to the CpoB family.</text>
</comment>
<feature type="coiled-coil region" evidence="1">
    <location>
        <begin position="24"/>
        <end position="83"/>
    </location>
</feature>
<dbReference type="GO" id="GO:0043093">
    <property type="term" value="P:FtsZ-dependent cytokinesis"/>
    <property type="evidence" value="ECO:0007669"/>
    <property type="project" value="UniProtKB-UniRule"/>
</dbReference>
<evidence type="ECO:0000256" key="1">
    <source>
        <dbReference type="HAMAP-Rule" id="MF_02066"/>
    </source>
</evidence>
<protein>
    <recommendedName>
        <fullName evidence="1">Cell division coordinator CpoB</fullName>
    </recommendedName>
</protein>
<reference evidence="3" key="1">
    <citation type="submission" date="2016-10" db="EMBL/GenBank/DDBJ databases">
        <authorList>
            <person name="Varghese N."/>
            <person name="Submissions S."/>
        </authorList>
    </citation>
    <scope>NUCLEOTIDE SEQUENCE [LARGE SCALE GENOMIC DNA]</scope>
    <source>
        <strain evidence="3">DSM 26921</strain>
    </source>
</reference>